<reference evidence="9 10" key="1">
    <citation type="submission" date="2018-06" db="EMBL/GenBank/DDBJ databases">
        <title>Genomic Encyclopedia of Type Strains, Phase IV (KMG-IV): sequencing the most valuable type-strain genomes for metagenomic binning, comparative biology and taxonomic classification.</title>
        <authorList>
            <person name="Goeker M."/>
        </authorList>
    </citation>
    <scope>NUCLEOTIDE SEQUENCE [LARGE SCALE GENOMIC DNA]</scope>
    <source>
        <strain evidence="9 10">DSM 25532</strain>
    </source>
</reference>
<dbReference type="PANTHER" id="PTHR43289">
    <property type="entry name" value="MITOGEN-ACTIVATED PROTEIN KINASE KINASE KINASE 20-RELATED"/>
    <property type="match status" value="1"/>
</dbReference>
<evidence type="ECO:0000256" key="3">
    <source>
        <dbReference type="ARBA" id="ARBA00022777"/>
    </source>
</evidence>
<keyword evidence="7" id="KW-0812">Transmembrane</keyword>
<evidence type="ECO:0000313" key="9">
    <source>
        <dbReference type="EMBL" id="RBP45730.1"/>
    </source>
</evidence>
<dbReference type="InterPro" id="IPR000719">
    <property type="entry name" value="Prot_kinase_dom"/>
</dbReference>
<dbReference type="OrthoDB" id="6111975at2"/>
<dbReference type="CDD" id="cd14014">
    <property type="entry name" value="STKc_PknB_like"/>
    <property type="match status" value="1"/>
</dbReference>
<dbReference type="SMART" id="SM00220">
    <property type="entry name" value="S_TKc"/>
    <property type="match status" value="1"/>
</dbReference>
<evidence type="ECO:0000259" key="8">
    <source>
        <dbReference type="PROSITE" id="PS50011"/>
    </source>
</evidence>
<dbReference type="AlphaFoldDB" id="A0A366HQ10"/>
<dbReference type="SUPFAM" id="SSF56112">
    <property type="entry name" value="Protein kinase-like (PK-like)"/>
    <property type="match status" value="1"/>
</dbReference>
<evidence type="ECO:0000256" key="4">
    <source>
        <dbReference type="ARBA" id="ARBA00022840"/>
    </source>
</evidence>
<feature type="domain" description="Protein kinase" evidence="8">
    <location>
        <begin position="52"/>
        <end position="308"/>
    </location>
</feature>
<dbReference type="Pfam" id="PF00069">
    <property type="entry name" value="Pkinase"/>
    <property type="match status" value="1"/>
</dbReference>
<dbReference type="Gene3D" id="1.10.510.10">
    <property type="entry name" value="Transferase(Phosphotransferase) domain 1"/>
    <property type="match status" value="1"/>
</dbReference>
<feature type="coiled-coil region" evidence="6">
    <location>
        <begin position="593"/>
        <end position="627"/>
    </location>
</feature>
<keyword evidence="7" id="KW-0472">Membrane</keyword>
<dbReference type="PROSITE" id="PS00107">
    <property type="entry name" value="PROTEIN_KINASE_ATP"/>
    <property type="match status" value="1"/>
</dbReference>
<organism evidence="9 10">
    <name type="scientific">Roseimicrobium gellanilyticum</name>
    <dbReference type="NCBI Taxonomy" id="748857"/>
    <lineage>
        <taxon>Bacteria</taxon>
        <taxon>Pseudomonadati</taxon>
        <taxon>Verrucomicrobiota</taxon>
        <taxon>Verrucomicrobiia</taxon>
        <taxon>Verrucomicrobiales</taxon>
        <taxon>Verrucomicrobiaceae</taxon>
        <taxon>Roseimicrobium</taxon>
    </lineage>
</organism>
<dbReference type="GO" id="GO:0004674">
    <property type="term" value="F:protein serine/threonine kinase activity"/>
    <property type="evidence" value="ECO:0007669"/>
    <property type="project" value="UniProtKB-KW"/>
</dbReference>
<dbReference type="InterPro" id="IPR008271">
    <property type="entry name" value="Ser/Thr_kinase_AS"/>
</dbReference>
<dbReference type="InterPro" id="IPR017441">
    <property type="entry name" value="Protein_kinase_ATP_BS"/>
</dbReference>
<dbReference type="GO" id="GO:0005524">
    <property type="term" value="F:ATP binding"/>
    <property type="evidence" value="ECO:0007669"/>
    <property type="project" value="UniProtKB-UniRule"/>
</dbReference>
<keyword evidence="7" id="KW-1133">Transmembrane helix</keyword>
<keyword evidence="1" id="KW-0808">Transferase</keyword>
<accession>A0A366HQ10</accession>
<evidence type="ECO:0000256" key="2">
    <source>
        <dbReference type="ARBA" id="ARBA00022741"/>
    </source>
</evidence>
<evidence type="ECO:0000256" key="6">
    <source>
        <dbReference type="SAM" id="Coils"/>
    </source>
</evidence>
<gene>
    <name evidence="9" type="ORF">DES53_102112</name>
</gene>
<evidence type="ECO:0000256" key="1">
    <source>
        <dbReference type="ARBA" id="ARBA00022679"/>
    </source>
</evidence>
<dbReference type="EMBL" id="QNRR01000002">
    <property type="protein sequence ID" value="RBP45730.1"/>
    <property type="molecule type" value="Genomic_DNA"/>
</dbReference>
<protein>
    <submittedName>
        <fullName evidence="9">Serine/threonine protein kinase</fullName>
    </submittedName>
</protein>
<evidence type="ECO:0000256" key="7">
    <source>
        <dbReference type="SAM" id="Phobius"/>
    </source>
</evidence>
<keyword evidence="2 5" id="KW-0547">Nucleotide-binding</keyword>
<proteinExistence type="predicted"/>
<dbReference type="PROSITE" id="PS00108">
    <property type="entry name" value="PROTEIN_KINASE_ST"/>
    <property type="match status" value="1"/>
</dbReference>
<keyword evidence="3 9" id="KW-0418">Kinase</keyword>
<keyword evidence="10" id="KW-1185">Reference proteome</keyword>
<name>A0A366HQ10_9BACT</name>
<keyword evidence="6" id="KW-0175">Coiled coil</keyword>
<dbReference type="Gene3D" id="2.20.28.160">
    <property type="match status" value="1"/>
</dbReference>
<keyword evidence="9" id="KW-0723">Serine/threonine-protein kinase</keyword>
<feature type="binding site" evidence="5">
    <location>
        <position position="81"/>
    </location>
    <ligand>
        <name>ATP</name>
        <dbReference type="ChEBI" id="CHEBI:30616"/>
    </ligand>
</feature>
<keyword evidence="4 5" id="KW-0067">ATP-binding</keyword>
<dbReference type="RefSeq" id="WP_147263234.1">
    <property type="nucleotide sequence ID" value="NZ_QNRR01000002.1"/>
</dbReference>
<evidence type="ECO:0000313" key="10">
    <source>
        <dbReference type="Proteomes" id="UP000253426"/>
    </source>
</evidence>
<dbReference type="Proteomes" id="UP000253426">
    <property type="component" value="Unassembled WGS sequence"/>
</dbReference>
<feature type="transmembrane region" description="Helical" evidence="7">
    <location>
        <begin position="328"/>
        <end position="346"/>
    </location>
</feature>
<comment type="caution">
    <text evidence="9">The sequence shown here is derived from an EMBL/GenBank/DDBJ whole genome shotgun (WGS) entry which is preliminary data.</text>
</comment>
<dbReference type="PROSITE" id="PS50011">
    <property type="entry name" value="PROTEIN_KINASE_DOM"/>
    <property type="match status" value="1"/>
</dbReference>
<dbReference type="PANTHER" id="PTHR43289:SF6">
    <property type="entry name" value="SERINE_THREONINE-PROTEIN KINASE NEKL-3"/>
    <property type="match status" value="1"/>
</dbReference>
<dbReference type="InterPro" id="IPR011009">
    <property type="entry name" value="Kinase-like_dom_sf"/>
</dbReference>
<evidence type="ECO:0000256" key="5">
    <source>
        <dbReference type="PROSITE-ProRule" id="PRU10141"/>
    </source>
</evidence>
<sequence length="804" mass="89707">MTPPQSDTPQTYLSTCPACEGVLDVTPFEPYSKVTCPHCGQAVRVRRKFDHFSILKQLGEGGMSRVFGAEDATLGRHVALKILNRHYSKDSVRMASFEREAQLTAAVTHPNVVKLYSVGRDQGNFYIAMELVGGGSLEGRIVDQGRLSEADALHVGRMVAEGLRAAYREGLIHRDVKPANILFTDEGTPKIVDFGLALFHERDKDDSGEIWATPFYVAPEKVRDDTEDFRSDMYSLGATLYHALVGKPPHQANTNSIAELKIIKSKPVKLEDSGFKFSSRTCELVNRMLALKPADRHQTYDALVDAFRDAESLLGYSVIGRRSRRQKLVYAIGGAVVVTILLALLLRPRPQVEMKSVEITQGTDEAQLSSVARTLSSGTTTIADVFTKARNLLFEGKFAESRKLFDEIIAYNEGGADRVKQPTLNKTRFNAALCAIFEGRKDAAQRYFRAIKKDSDEGTMPATAESSEFFSSIAERMAKDLALELPRTEVNYDGTTEAALGFLAHGLAQWHFGKDPDVAMNWLREFQACAPTRSTEWLPSYQKLISPYSTEYELAGKLGDLSNTPFGTTENARLALVQVKAVLADIKLPGALKHKLEDRSKFAQQELNRLRRVAEEAERARISALRQRELAQLKDLNESLPSLVRGYDYSQGVELLESMNFQTPEVQNAIADRLYLWSKAREFMTTLMADVTARGYSGTLARRTGIPLQGRLTHLGYDTSVVSLERGQVSIETDTLTPDLLITVAQNILEGVTDSTDYYRRQELIVVFAKMQGLYHIVSPVASQLMEENRAFRQRWARVEQSGM</sequence>